<dbReference type="PANTHER" id="PTHR33022">
    <property type="entry name" value="DUF1985 DOMAIN-CONTAINING PROTEIN"/>
    <property type="match status" value="1"/>
</dbReference>
<organism evidence="1 2">
    <name type="scientific">Striga asiatica</name>
    <name type="common">Asiatic witchweed</name>
    <name type="synonym">Buchnera asiatica</name>
    <dbReference type="NCBI Taxonomy" id="4170"/>
    <lineage>
        <taxon>Eukaryota</taxon>
        <taxon>Viridiplantae</taxon>
        <taxon>Streptophyta</taxon>
        <taxon>Embryophyta</taxon>
        <taxon>Tracheophyta</taxon>
        <taxon>Spermatophyta</taxon>
        <taxon>Magnoliopsida</taxon>
        <taxon>eudicotyledons</taxon>
        <taxon>Gunneridae</taxon>
        <taxon>Pentapetalae</taxon>
        <taxon>asterids</taxon>
        <taxon>lamiids</taxon>
        <taxon>Lamiales</taxon>
        <taxon>Orobanchaceae</taxon>
        <taxon>Buchnereae</taxon>
        <taxon>Striga</taxon>
    </lineage>
</organism>
<comment type="caution">
    <text evidence="1">The sequence shown here is derived from an EMBL/GenBank/DDBJ whole genome shotgun (WGS) entry which is preliminary data.</text>
</comment>
<dbReference type="PANTHER" id="PTHR33022:SF21">
    <property type="entry name" value="UBIQUITIN-LIKE PROTEASE FAMILY PROFILE DOMAIN-CONTAINING PROTEIN"/>
    <property type="match status" value="1"/>
</dbReference>
<evidence type="ECO:0000313" key="2">
    <source>
        <dbReference type="Proteomes" id="UP000325081"/>
    </source>
</evidence>
<dbReference type="Gene3D" id="3.40.395.10">
    <property type="entry name" value="Adenoviral Proteinase, Chain A"/>
    <property type="match status" value="1"/>
</dbReference>
<dbReference type="OrthoDB" id="1304502at2759"/>
<dbReference type="InterPro" id="IPR038765">
    <property type="entry name" value="Papain-like_cys_pep_sf"/>
</dbReference>
<sequence>MNTHLLIENQKSCTEVIAKHRIHGSCPLDSFFEDDDEEFELWIRKGLLKHPNMKRDGVIFYDKKHETIDPGFDFNVAQISDKAWFYTLFELGYFWEASHIEVIFYYLRKIGLYSNLKIAVRYTTTDPFFDETIKSLYLRYIEHASESVIDVSDLIFYYIMGYKQICGKPWFEVYHVLFPIYIELDKVGRWILGRLSFVDRLFYVYNSRWSVNDDSEVAKSVKCYSDILPLSLDLKNWRYVTKKITEPFDIVIVKGLPGERLNDSGLFVASYAEHFITGTEMPTRDFDCYLHRKRLATLLFKHGNLKLEHGYQSADESPGLLPNDARMVLYDNKNKKETK</sequence>
<name>A0A5A7NV20_STRAF</name>
<evidence type="ECO:0000313" key="1">
    <source>
        <dbReference type="EMBL" id="GER24499.1"/>
    </source>
</evidence>
<gene>
    <name evidence="1" type="ORF">STAS_00038</name>
</gene>
<dbReference type="EMBL" id="BKCP01000001">
    <property type="protein sequence ID" value="GER24499.1"/>
    <property type="molecule type" value="Genomic_DNA"/>
</dbReference>
<keyword evidence="2" id="KW-1185">Reference proteome</keyword>
<feature type="non-terminal residue" evidence="1">
    <location>
        <position position="339"/>
    </location>
</feature>
<dbReference type="AlphaFoldDB" id="A0A5A7NV20"/>
<proteinExistence type="predicted"/>
<dbReference type="Proteomes" id="UP000325081">
    <property type="component" value="Unassembled WGS sequence"/>
</dbReference>
<protein>
    <submittedName>
        <fullName evidence="1">Adenylosuccinate synthetase</fullName>
    </submittedName>
</protein>
<accession>A0A5A7NV20</accession>
<dbReference type="SUPFAM" id="SSF54001">
    <property type="entry name" value="Cysteine proteinases"/>
    <property type="match status" value="1"/>
</dbReference>
<reference evidence="2" key="1">
    <citation type="journal article" date="2019" name="Curr. Biol.">
        <title>Genome Sequence of Striga asiatica Provides Insight into the Evolution of Plant Parasitism.</title>
        <authorList>
            <person name="Yoshida S."/>
            <person name="Kim S."/>
            <person name="Wafula E.K."/>
            <person name="Tanskanen J."/>
            <person name="Kim Y.M."/>
            <person name="Honaas L."/>
            <person name="Yang Z."/>
            <person name="Spallek T."/>
            <person name="Conn C.E."/>
            <person name="Ichihashi Y."/>
            <person name="Cheong K."/>
            <person name="Cui S."/>
            <person name="Der J.P."/>
            <person name="Gundlach H."/>
            <person name="Jiao Y."/>
            <person name="Hori C."/>
            <person name="Ishida J.K."/>
            <person name="Kasahara H."/>
            <person name="Kiba T."/>
            <person name="Kim M.S."/>
            <person name="Koo N."/>
            <person name="Laohavisit A."/>
            <person name="Lee Y.H."/>
            <person name="Lumba S."/>
            <person name="McCourt P."/>
            <person name="Mortimer J.C."/>
            <person name="Mutuku J.M."/>
            <person name="Nomura T."/>
            <person name="Sasaki-Sekimoto Y."/>
            <person name="Seto Y."/>
            <person name="Wang Y."/>
            <person name="Wakatake T."/>
            <person name="Sakakibara H."/>
            <person name="Demura T."/>
            <person name="Yamaguchi S."/>
            <person name="Yoneyama K."/>
            <person name="Manabe R.I."/>
            <person name="Nelson D.C."/>
            <person name="Schulman A.H."/>
            <person name="Timko M.P."/>
            <person name="dePamphilis C.W."/>
            <person name="Choi D."/>
            <person name="Shirasu K."/>
        </authorList>
    </citation>
    <scope>NUCLEOTIDE SEQUENCE [LARGE SCALE GENOMIC DNA]</scope>
    <source>
        <strain evidence="2">cv. UVA1</strain>
    </source>
</reference>